<organism evidence="1 2">
    <name type="scientific">Zalaria obscura</name>
    <dbReference type="NCBI Taxonomy" id="2024903"/>
    <lineage>
        <taxon>Eukaryota</taxon>
        <taxon>Fungi</taxon>
        <taxon>Dikarya</taxon>
        <taxon>Ascomycota</taxon>
        <taxon>Pezizomycotina</taxon>
        <taxon>Dothideomycetes</taxon>
        <taxon>Dothideomycetidae</taxon>
        <taxon>Dothideales</taxon>
        <taxon>Zalariaceae</taxon>
        <taxon>Zalaria</taxon>
    </lineage>
</organism>
<evidence type="ECO:0000313" key="2">
    <source>
        <dbReference type="Proteomes" id="UP001320706"/>
    </source>
</evidence>
<evidence type="ECO:0000313" key="1">
    <source>
        <dbReference type="EMBL" id="KAK8201861.1"/>
    </source>
</evidence>
<proteinExistence type="predicted"/>
<protein>
    <submittedName>
        <fullName evidence="1">Uncharacterized protein</fullName>
    </submittedName>
</protein>
<accession>A0ACC3S7T2</accession>
<dbReference type="Proteomes" id="UP001320706">
    <property type="component" value="Unassembled WGS sequence"/>
</dbReference>
<dbReference type="EMBL" id="JAMKPW020000033">
    <property type="protein sequence ID" value="KAK8201861.1"/>
    <property type="molecule type" value="Genomic_DNA"/>
</dbReference>
<keyword evidence="2" id="KW-1185">Reference proteome</keyword>
<gene>
    <name evidence="1" type="ORF">M8818_005385</name>
</gene>
<sequence length="295" mass="33372">MNGVARFGIGGWKRILTCPDYSFNKRTAVDLKDRFRVCRPDAYQGPSKQAQARTRKRHARSPSAETTDPSHADSVTLKHPLSADVSVGNGNQHQDVQGSHVPHSHENFFKVPRRSRNMFTEEDDMHLLQGFMRHGKSWQSIQRDPELHLCRRKPTDLRDRFRIRFPEKYAQTGLAPRPTTFPKPQKRSRPANSGVEATASNALETSATTRSTTDDHRSRTIHPAPFQGNEADNYFDDLFADDEEHANGPITLDRSIIDETLPSLSMTTILRDTESSALFGIDPLDTLRLPPLRPP</sequence>
<comment type="caution">
    <text evidence="1">The sequence shown here is derived from an EMBL/GenBank/DDBJ whole genome shotgun (WGS) entry which is preliminary data.</text>
</comment>
<name>A0ACC3S7T2_9PEZI</name>
<reference evidence="1" key="1">
    <citation type="submission" date="2024-02" db="EMBL/GenBank/DDBJ databases">
        <title>Metagenome Assembled Genome of Zalaria obscura JY119.</title>
        <authorList>
            <person name="Vighnesh L."/>
            <person name="Jagadeeshwari U."/>
            <person name="Venkata Ramana C."/>
            <person name="Sasikala C."/>
        </authorList>
    </citation>
    <scope>NUCLEOTIDE SEQUENCE</scope>
    <source>
        <strain evidence="1">JY119</strain>
    </source>
</reference>